<keyword evidence="2" id="KW-0732">Signal</keyword>
<dbReference type="InterPro" id="IPR026442">
    <property type="entry name" value="IPTL_CTERM"/>
</dbReference>
<keyword evidence="1" id="KW-0472">Membrane</keyword>
<name>A0A6M4H1K8_9PROT</name>
<feature type="transmembrane region" description="Helical" evidence="1">
    <location>
        <begin position="334"/>
        <end position="351"/>
    </location>
</feature>
<dbReference type="NCBIfam" id="TIGR04174">
    <property type="entry name" value="IPTL_CTERM"/>
    <property type="match status" value="1"/>
</dbReference>
<evidence type="ECO:0000313" key="4">
    <source>
        <dbReference type="Proteomes" id="UP000503096"/>
    </source>
</evidence>
<keyword evidence="1" id="KW-0812">Transmembrane</keyword>
<keyword evidence="1" id="KW-1133">Transmembrane helix</keyword>
<reference evidence="3 4" key="1">
    <citation type="submission" date="2020-04" db="EMBL/GenBank/DDBJ databases">
        <title>Usitatibacter rugosus gen. nov., sp. nov. and Usitatibacter palustris sp. nov., novel members of Usitatibacteraceae fam. nov. within the order Nitrosomonadales isolated from soil.</title>
        <authorList>
            <person name="Huber K.J."/>
            <person name="Neumann-Schaal M."/>
            <person name="Geppert A."/>
            <person name="Luckner M."/>
            <person name="Wanner G."/>
            <person name="Overmann J."/>
        </authorList>
    </citation>
    <scope>NUCLEOTIDE SEQUENCE [LARGE SCALE GENOMIC DNA]</scope>
    <source>
        <strain evidence="3 4">Swamp67</strain>
    </source>
</reference>
<organism evidence="3 4">
    <name type="scientific">Usitatibacter palustris</name>
    <dbReference type="NCBI Taxonomy" id="2732487"/>
    <lineage>
        <taxon>Bacteria</taxon>
        <taxon>Pseudomonadati</taxon>
        <taxon>Pseudomonadota</taxon>
        <taxon>Betaproteobacteria</taxon>
        <taxon>Nitrosomonadales</taxon>
        <taxon>Usitatibacteraceae</taxon>
        <taxon>Usitatibacter</taxon>
    </lineage>
</organism>
<evidence type="ECO:0008006" key="5">
    <source>
        <dbReference type="Google" id="ProtNLM"/>
    </source>
</evidence>
<dbReference type="AlphaFoldDB" id="A0A6M4H1K8"/>
<evidence type="ECO:0000313" key="3">
    <source>
        <dbReference type="EMBL" id="QJR13386.1"/>
    </source>
</evidence>
<dbReference type="KEGG" id="upl:DSM104440_00169"/>
<feature type="chain" id="PRO_5026780141" description="IPTL-CTERM protein sorting domain-containing protein" evidence="2">
    <location>
        <begin position="29"/>
        <end position="355"/>
    </location>
</feature>
<keyword evidence="4" id="KW-1185">Reference proteome</keyword>
<evidence type="ECO:0000256" key="2">
    <source>
        <dbReference type="SAM" id="SignalP"/>
    </source>
</evidence>
<dbReference type="InParanoid" id="A0A6M4H1K8"/>
<feature type="signal peptide" evidence="2">
    <location>
        <begin position="1"/>
        <end position="28"/>
    </location>
</feature>
<evidence type="ECO:0000256" key="1">
    <source>
        <dbReference type="SAM" id="Phobius"/>
    </source>
</evidence>
<proteinExistence type="predicted"/>
<dbReference type="RefSeq" id="WP_171159879.1">
    <property type="nucleotide sequence ID" value="NZ_CP053073.1"/>
</dbReference>
<dbReference type="Proteomes" id="UP000503096">
    <property type="component" value="Chromosome"/>
</dbReference>
<gene>
    <name evidence="3" type="ORF">DSM104440_00169</name>
</gene>
<dbReference type="EMBL" id="CP053073">
    <property type="protein sequence ID" value="QJR13386.1"/>
    <property type="molecule type" value="Genomic_DNA"/>
</dbReference>
<protein>
    <recommendedName>
        <fullName evidence="5">IPTL-CTERM protein sorting domain-containing protein</fullName>
    </recommendedName>
</protein>
<sequence length="355" mass="35285">MNTNGSTGRPASILLLLLLLLVPERAFAQAWTGNGPNDNWSTGANWAGGVAPASSSGTVVTFLISPRMSPIVDVPWTINRMDLFSGVYTVTGQAITFAGASPLLISSAQNHVVSAPLVIPTSLEIFTNVSLLTVSGGISGTGALSVNGIGAVRIEGVNTFSGGVSVVGGTALLVVGSIPGPVTVGIAARVSGAFGTVGGDVIVQSTGYIASTSSYLALSTGNLTIAGTALVHIGGPAPGTQYGIINVTGTVNLTGGTLVLTGGHSPSPGQVFTIITNDGGEPVTSTFAGLPEGGTVLLNGVPLRISYLGGTGNDVTLTALGGAPPVSVPTLSQWSLLLLATFVLGIGSLASKRKR</sequence>
<accession>A0A6M4H1K8</accession>